<dbReference type="SUPFAM" id="SSF56112">
    <property type="entry name" value="Protein kinase-like (PK-like)"/>
    <property type="match status" value="2"/>
</dbReference>
<dbReference type="InterPro" id="IPR000719">
    <property type="entry name" value="Prot_kinase_dom"/>
</dbReference>
<dbReference type="Gene3D" id="1.10.510.10">
    <property type="entry name" value="Transferase(Phosphotransferase) domain 1"/>
    <property type="match status" value="2"/>
</dbReference>
<dbReference type="InterPro" id="IPR050647">
    <property type="entry name" value="Plant_LRR-RLKs"/>
</dbReference>
<feature type="binding site" evidence="3">
    <location>
        <position position="99"/>
    </location>
    <ligand>
        <name>ATP</name>
        <dbReference type="ChEBI" id="CHEBI:30616"/>
    </ligand>
</feature>
<sequence length="754" mass="82339">MLSHNNISEIPAELPHDLELVRLADNNIRSVPTSVLTLSKLAWISLSGNPFSSLQSTSTQEAKVITESELEINESDVLGSGASGKVYKGAYQGENVAVKVFKAMSKGSDGNSEDEAYINSLIDTPFAISALGAIPAAEGEGKYKGMVMKLLDGTNPMGKVPSFQTVTRDEGPAPHATNLSTQQVMGAIWNIVNALEYTHTRGVCHGDVYLHNVLRDGKGVARLSDWGASFVYDHTLAEVASSIEKIEVLAFGRLVQDLFSWNLNVAVPDSTELGSYLNTKSGSKTMSLIASILQKDQSKRPTFSEIKETLATIPQFESFSASAVAGSIHLAGPSNVWSNLLYHDSIWGSFKRLKKLELNSNELTTLPSSLEALSPTLEILFLSENKFDVIPEVVGKLNCLRMISLRGNCLTELISTNLPTSLMWLILTNNKIARIDPNVSKLKGLRKLMLSHNKLTEIPSELGECKNLELVRLASNEINVALPEKFLTLPKLAWISLGDRSSVSFDESSVLGKGASGTVYKGLFAGEDVAVKVFKQDSRGSDGKPEDEAVINSIIDHHFTVSSRGVFRKSDSEIIEGMVMELLENATAIGKPPSFSTCTRDAGPEDDVKILDKERVLSIIWNVANALEYVHSTKVMNGDVYLHNTLRCVRDGEVMARLSDWGASFVYHDNMTAPANAAIIFEKIEVLAFGRLVQDCFFACPDSTESTDLWKKSISAGPFKDLMSSILQPDQTKRPAFGEIKEKLAGIPEFQSHM</sequence>
<dbReference type="GO" id="GO:0005524">
    <property type="term" value="F:ATP binding"/>
    <property type="evidence" value="ECO:0007669"/>
    <property type="project" value="UniProtKB-UniRule"/>
</dbReference>
<keyword evidence="2" id="KW-0677">Repeat</keyword>
<dbReference type="Pfam" id="PF13855">
    <property type="entry name" value="LRR_8"/>
    <property type="match status" value="2"/>
</dbReference>
<dbReference type="InterPro" id="IPR003591">
    <property type="entry name" value="Leu-rich_rpt_typical-subtyp"/>
</dbReference>
<dbReference type="AlphaFoldDB" id="A0AAD8YEB2"/>
<evidence type="ECO:0000313" key="5">
    <source>
        <dbReference type="EMBL" id="KAK1744939.1"/>
    </source>
</evidence>
<dbReference type="PANTHER" id="PTHR48056">
    <property type="entry name" value="LRR RECEPTOR-LIKE SERINE/THREONINE-PROTEIN KINASE-RELATED"/>
    <property type="match status" value="1"/>
</dbReference>
<evidence type="ECO:0000259" key="4">
    <source>
        <dbReference type="PROSITE" id="PS50011"/>
    </source>
</evidence>
<dbReference type="PROSITE" id="PS00107">
    <property type="entry name" value="PROTEIN_KINASE_ATP"/>
    <property type="match status" value="2"/>
</dbReference>
<dbReference type="InterPro" id="IPR017441">
    <property type="entry name" value="Protein_kinase_ATP_BS"/>
</dbReference>
<dbReference type="InterPro" id="IPR001611">
    <property type="entry name" value="Leu-rich_rpt"/>
</dbReference>
<reference evidence="5" key="1">
    <citation type="submission" date="2023-06" db="EMBL/GenBank/DDBJ databases">
        <title>Survivors Of The Sea: Transcriptome response of Skeletonema marinoi to long-term dormancy.</title>
        <authorList>
            <person name="Pinder M.I.M."/>
            <person name="Kourtchenko O."/>
            <person name="Robertson E.K."/>
            <person name="Larsson T."/>
            <person name="Maumus F."/>
            <person name="Osuna-Cruz C.M."/>
            <person name="Vancaester E."/>
            <person name="Stenow R."/>
            <person name="Vandepoele K."/>
            <person name="Ploug H."/>
            <person name="Bruchert V."/>
            <person name="Godhe A."/>
            <person name="Topel M."/>
        </authorList>
    </citation>
    <scope>NUCLEOTIDE SEQUENCE</scope>
    <source>
        <strain evidence="5">R05AC</strain>
    </source>
</reference>
<feature type="domain" description="Protein kinase" evidence="4">
    <location>
        <begin position="505"/>
        <end position="754"/>
    </location>
</feature>
<evidence type="ECO:0000256" key="3">
    <source>
        <dbReference type="PROSITE-ProRule" id="PRU10141"/>
    </source>
</evidence>
<dbReference type="GO" id="GO:0004672">
    <property type="term" value="F:protein kinase activity"/>
    <property type="evidence" value="ECO:0007669"/>
    <property type="project" value="InterPro"/>
</dbReference>
<organism evidence="5 6">
    <name type="scientific">Skeletonema marinoi</name>
    <dbReference type="NCBI Taxonomy" id="267567"/>
    <lineage>
        <taxon>Eukaryota</taxon>
        <taxon>Sar</taxon>
        <taxon>Stramenopiles</taxon>
        <taxon>Ochrophyta</taxon>
        <taxon>Bacillariophyta</taxon>
        <taxon>Coscinodiscophyceae</taxon>
        <taxon>Thalassiosirophycidae</taxon>
        <taxon>Thalassiosirales</taxon>
        <taxon>Skeletonemataceae</taxon>
        <taxon>Skeletonema</taxon>
        <taxon>Skeletonema marinoi-dohrnii complex</taxon>
    </lineage>
</organism>
<proteinExistence type="predicted"/>
<dbReference type="Pfam" id="PF00069">
    <property type="entry name" value="Pkinase"/>
    <property type="match status" value="2"/>
</dbReference>
<dbReference type="Proteomes" id="UP001224775">
    <property type="component" value="Unassembled WGS sequence"/>
</dbReference>
<dbReference type="SMART" id="SM00369">
    <property type="entry name" value="LRR_TYP"/>
    <property type="match status" value="4"/>
</dbReference>
<feature type="domain" description="Protein kinase" evidence="4">
    <location>
        <begin position="72"/>
        <end position="316"/>
    </location>
</feature>
<dbReference type="InterPro" id="IPR011009">
    <property type="entry name" value="Kinase-like_dom_sf"/>
</dbReference>
<dbReference type="Gene3D" id="3.80.10.10">
    <property type="entry name" value="Ribonuclease Inhibitor"/>
    <property type="match status" value="3"/>
</dbReference>
<gene>
    <name evidence="5" type="ORF">QTG54_004230</name>
</gene>
<evidence type="ECO:0000256" key="2">
    <source>
        <dbReference type="ARBA" id="ARBA00022737"/>
    </source>
</evidence>
<dbReference type="PROSITE" id="PS50011">
    <property type="entry name" value="PROTEIN_KINASE_DOM"/>
    <property type="match status" value="2"/>
</dbReference>
<dbReference type="EMBL" id="JATAAI010000006">
    <property type="protein sequence ID" value="KAK1744939.1"/>
    <property type="molecule type" value="Genomic_DNA"/>
</dbReference>
<dbReference type="Gene3D" id="3.30.200.20">
    <property type="entry name" value="Phosphorylase Kinase, domain 1"/>
    <property type="match status" value="2"/>
</dbReference>
<evidence type="ECO:0000313" key="6">
    <source>
        <dbReference type="Proteomes" id="UP001224775"/>
    </source>
</evidence>
<keyword evidence="1" id="KW-0433">Leucine-rich repeat</keyword>
<comment type="caution">
    <text evidence="5">The sequence shown here is derived from an EMBL/GenBank/DDBJ whole genome shotgun (WGS) entry which is preliminary data.</text>
</comment>
<dbReference type="InterPro" id="IPR032675">
    <property type="entry name" value="LRR_dom_sf"/>
</dbReference>
<keyword evidence="3" id="KW-0067">ATP-binding</keyword>
<evidence type="ECO:0000256" key="1">
    <source>
        <dbReference type="ARBA" id="ARBA00022614"/>
    </source>
</evidence>
<dbReference type="SUPFAM" id="SSF52058">
    <property type="entry name" value="L domain-like"/>
    <property type="match status" value="1"/>
</dbReference>
<dbReference type="PROSITE" id="PS51450">
    <property type="entry name" value="LRR"/>
    <property type="match status" value="1"/>
</dbReference>
<accession>A0AAD8YEB2</accession>
<protein>
    <submittedName>
        <fullName evidence="5">Leucine-rich repeat protein</fullName>
    </submittedName>
</protein>
<keyword evidence="6" id="KW-1185">Reference proteome</keyword>
<name>A0AAD8YEB2_9STRA</name>
<keyword evidence="3" id="KW-0547">Nucleotide-binding</keyword>
<feature type="binding site" evidence="3">
    <location>
        <position position="532"/>
    </location>
    <ligand>
        <name>ATP</name>
        <dbReference type="ChEBI" id="CHEBI:30616"/>
    </ligand>
</feature>